<protein>
    <submittedName>
        <fullName evidence="1">Uncharacterized protein</fullName>
    </submittedName>
</protein>
<keyword evidence="2" id="KW-1185">Reference proteome</keyword>
<proteinExistence type="predicted"/>
<dbReference type="EMBL" id="CABIJS010000022">
    <property type="protein sequence ID" value="VUZ39875.1"/>
    <property type="molecule type" value="Genomic_DNA"/>
</dbReference>
<organism evidence="1 2">
    <name type="scientific">Hymenolepis diminuta</name>
    <name type="common">Rat tapeworm</name>
    <dbReference type="NCBI Taxonomy" id="6216"/>
    <lineage>
        <taxon>Eukaryota</taxon>
        <taxon>Metazoa</taxon>
        <taxon>Spiralia</taxon>
        <taxon>Lophotrochozoa</taxon>
        <taxon>Platyhelminthes</taxon>
        <taxon>Cestoda</taxon>
        <taxon>Eucestoda</taxon>
        <taxon>Cyclophyllidea</taxon>
        <taxon>Hymenolepididae</taxon>
        <taxon>Hymenolepis</taxon>
    </lineage>
</organism>
<dbReference type="Proteomes" id="UP000321570">
    <property type="component" value="Unassembled WGS sequence"/>
</dbReference>
<accession>A0A564XXX6</accession>
<evidence type="ECO:0000313" key="2">
    <source>
        <dbReference type="Proteomes" id="UP000321570"/>
    </source>
</evidence>
<gene>
    <name evidence="1" type="ORF">WMSIL1_LOCUS1025</name>
</gene>
<reference evidence="1 2" key="1">
    <citation type="submission" date="2019-07" db="EMBL/GenBank/DDBJ databases">
        <authorList>
            <person name="Jastrzebski P J."/>
            <person name="Paukszto L."/>
            <person name="Jastrzebski P J."/>
        </authorList>
    </citation>
    <scope>NUCLEOTIDE SEQUENCE [LARGE SCALE GENOMIC DNA]</scope>
    <source>
        <strain evidence="1 2">WMS-il1</strain>
    </source>
</reference>
<sequence length="57" mass="6676">MPKDCCCPKSLTYYQYNESPATEHYEYFHIRNGKPSAPNAQCMCKGKRQPRICKCQK</sequence>
<evidence type="ECO:0000313" key="1">
    <source>
        <dbReference type="EMBL" id="VUZ39875.1"/>
    </source>
</evidence>
<dbReference type="AlphaFoldDB" id="A0A564XXX6"/>
<name>A0A564XXX6_HYMDI</name>